<feature type="region of interest" description="Disordered" evidence="1">
    <location>
        <begin position="227"/>
        <end position="252"/>
    </location>
</feature>
<name>A0A9P6DZA4_9AGAM</name>
<accession>A0A9P6DZA4</accession>
<dbReference type="EMBL" id="MU128938">
    <property type="protein sequence ID" value="KAF9516518.1"/>
    <property type="molecule type" value="Genomic_DNA"/>
</dbReference>
<keyword evidence="3" id="KW-1185">Reference proteome</keyword>
<dbReference type="Proteomes" id="UP000886523">
    <property type="component" value="Unassembled WGS sequence"/>
</dbReference>
<sequence length="304" mass="33279">MGSVASYDPLKKGIPGKSKPKWPQAVHIYSVMYFKAEVKPLVAAHWVKDEGRLTASGKLFTHVVLSTLLTKELWEVLLCQVKDEVEKECQICGQVALAKYKSECEGAASVNPQYFQIAIEHIYSYLQEVATVMTSQTGFSISILARGPLPITNSEIVTSHVHKGQILGTHPLNFGSYAHDMFDGVIMPKFNGFLHQAFLRSLMSLKSNSLKAAPDVAYFSEFTSSESNTPTAVPPVDIETSDSCEPELSDHGSEDKDAVFYMGHHSTTQPGLNVVSNGTIRAIAWGNAVILTRSAWICSARKIG</sequence>
<evidence type="ECO:0000313" key="2">
    <source>
        <dbReference type="EMBL" id="KAF9516518.1"/>
    </source>
</evidence>
<organism evidence="2 3">
    <name type="scientific">Hydnum rufescens UP504</name>
    <dbReference type="NCBI Taxonomy" id="1448309"/>
    <lineage>
        <taxon>Eukaryota</taxon>
        <taxon>Fungi</taxon>
        <taxon>Dikarya</taxon>
        <taxon>Basidiomycota</taxon>
        <taxon>Agaricomycotina</taxon>
        <taxon>Agaricomycetes</taxon>
        <taxon>Cantharellales</taxon>
        <taxon>Hydnaceae</taxon>
        <taxon>Hydnum</taxon>
    </lineage>
</organism>
<evidence type="ECO:0000313" key="3">
    <source>
        <dbReference type="Proteomes" id="UP000886523"/>
    </source>
</evidence>
<dbReference type="AlphaFoldDB" id="A0A9P6DZA4"/>
<gene>
    <name evidence="2" type="ORF">BS47DRAFT_1360181</name>
</gene>
<comment type="caution">
    <text evidence="2">The sequence shown here is derived from an EMBL/GenBank/DDBJ whole genome shotgun (WGS) entry which is preliminary data.</text>
</comment>
<proteinExistence type="predicted"/>
<protein>
    <submittedName>
        <fullName evidence="2">Uncharacterized protein</fullName>
    </submittedName>
</protein>
<evidence type="ECO:0000256" key="1">
    <source>
        <dbReference type="SAM" id="MobiDB-lite"/>
    </source>
</evidence>
<reference evidence="2" key="1">
    <citation type="journal article" date="2020" name="Nat. Commun.">
        <title>Large-scale genome sequencing of mycorrhizal fungi provides insights into the early evolution of symbiotic traits.</title>
        <authorList>
            <person name="Miyauchi S."/>
            <person name="Kiss E."/>
            <person name="Kuo A."/>
            <person name="Drula E."/>
            <person name="Kohler A."/>
            <person name="Sanchez-Garcia M."/>
            <person name="Morin E."/>
            <person name="Andreopoulos B."/>
            <person name="Barry K.W."/>
            <person name="Bonito G."/>
            <person name="Buee M."/>
            <person name="Carver A."/>
            <person name="Chen C."/>
            <person name="Cichocki N."/>
            <person name="Clum A."/>
            <person name="Culley D."/>
            <person name="Crous P.W."/>
            <person name="Fauchery L."/>
            <person name="Girlanda M."/>
            <person name="Hayes R.D."/>
            <person name="Keri Z."/>
            <person name="LaButti K."/>
            <person name="Lipzen A."/>
            <person name="Lombard V."/>
            <person name="Magnuson J."/>
            <person name="Maillard F."/>
            <person name="Murat C."/>
            <person name="Nolan M."/>
            <person name="Ohm R.A."/>
            <person name="Pangilinan J."/>
            <person name="Pereira M.F."/>
            <person name="Perotto S."/>
            <person name="Peter M."/>
            <person name="Pfister S."/>
            <person name="Riley R."/>
            <person name="Sitrit Y."/>
            <person name="Stielow J.B."/>
            <person name="Szollosi G."/>
            <person name="Zifcakova L."/>
            <person name="Stursova M."/>
            <person name="Spatafora J.W."/>
            <person name="Tedersoo L."/>
            <person name="Vaario L.M."/>
            <person name="Yamada A."/>
            <person name="Yan M."/>
            <person name="Wang P."/>
            <person name="Xu J."/>
            <person name="Bruns T."/>
            <person name="Baldrian P."/>
            <person name="Vilgalys R."/>
            <person name="Dunand C."/>
            <person name="Henrissat B."/>
            <person name="Grigoriev I.V."/>
            <person name="Hibbett D."/>
            <person name="Nagy L.G."/>
            <person name="Martin F.M."/>
        </authorList>
    </citation>
    <scope>NUCLEOTIDE SEQUENCE</scope>
    <source>
        <strain evidence="2">UP504</strain>
    </source>
</reference>